<evidence type="ECO:0000256" key="2">
    <source>
        <dbReference type="ARBA" id="ARBA00023015"/>
    </source>
</evidence>
<dbReference type="InterPro" id="IPR005650">
    <property type="entry name" value="BlaI_family"/>
</dbReference>
<keyword evidence="2" id="KW-0805">Transcription regulation</keyword>
<dbReference type="Gene3D" id="6.10.140.850">
    <property type="match status" value="1"/>
</dbReference>
<keyword evidence="7" id="KW-1185">Reference proteome</keyword>
<sequence>MSTKRSGAADRPAPEPARLGALEQQVMNILWADGPQSIREIIEKLPGEPAYTTIATVLRNLERKRMTSASRRRGSVRHRAVHDRDQYAAQLMQHALTTSGDRASSMLHFVEALSPTDIEVLRRYVTEHADDPPEQS</sequence>
<accession>A0AAE4UAW9</accession>
<dbReference type="Proteomes" id="UP001185922">
    <property type="component" value="Unassembled WGS sequence"/>
</dbReference>
<gene>
    <name evidence="5" type="ORF">R3P94_09910</name>
    <name evidence="6" type="ORF">R3Q15_11940</name>
</gene>
<dbReference type="EMBL" id="JAWLKH010000010">
    <property type="protein sequence ID" value="MDV6312587.1"/>
    <property type="molecule type" value="Genomic_DNA"/>
</dbReference>
<reference evidence="6 7" key="1">
    <citation type="submission" date="2023-10" db="EMBL/GenBank/DDBJ databases">
        <title>Development of a sustainable strategy for remediation of hydrocarbon-contaminated territories based on the waste exchange concept.</title>
        <authorList>
            <person name="Krivoruchko A."/>
        </authorList>
    </citation>
    <scope>NUCLEOTIDE SEQUENCE</scope>
    <source>
        <strain evidence="5 7">IEGM 1266</strain>
        <strain evidence="6">IEGM 1279</strain>
    </source>
</reference>
<dbReference type="InterPro" id="IPR036390">
    <property type="entry name" value="WH_DNA-bd_sf"/>
</dbReference>
<dbReference type="GeneID" id="77170421"/>
<evidence type="ECO:0000256" key="3">
    <source>
        <dbReference type="ARBA" id="ARBA00023125"/>
    </source>
</evidence>
<dbReference type="GO" id="GO:0045892">
    <property type="term" value="P:negative regulation of DNA-templated transcription"/>
    <property type="evidence" value="ECO:0007669"/>
    <property type="project" value="InterPro"/>
</dbReference>
<keyword evidence="4" id="KW-0804">Transcription</keyword>
<evidence type="ECO:0000256" key="1">
    <source>
        <dbReference type="ARBA" id="ARBA00011046"/>
    </source>
</evidence>
<evidence type="ECO:0000313" key="8">
    <source>
        <dbReference type="Proteomes" id="UP001185922"/>
    </source>
</evidence>
<dbReference type="EMBL" id="JAWLKI010000009">
    <property type="protein sequence ID" value="MDV6307631.1"/>
    <property type="molecule type" value="Genomic_DNA"/>
</dbReference>
<dbReference type="RefSeq" id="WP_006438761.1">
    <property type="nucleotide sequence ID" value="NZ_CP091855.1"/>
</dbReference>
<evidence type="ECO:0000256" key="4">
    <source>
        <dbReference type="ARBA" id="ARBA00023163"/>
    </source>
</evidence>
<dbReference type="InterPro" id="IPR036388">
    <property type="entry name" value="WH-like_DNA-bd_sf"/>
</dbReference>
<organism evidence="6 8">
    <name type="scientific">Gordonia amicalis</name>
    <dbReference type="NCBI Taxonomy" id="89053"/>
    <lineage>
        <taxon>Bacteria</taxon>
        <taxon>Bacillati</taxon>
        <taxon>Actinomycetota</taxon>
        <taxon>Actinomycetes</taxon>
        <taxon>Mycobacteriales</taxon>
        <taxon>Gordoniaceae</taxon>
        <taxon>Gordonia</taxon>
    </lineage>
</organism>
<comment type="similarity">
    <text evidence="1">Belongs to the BlaI transcriptional regulatory family.</text>
</comment>
<evidence type="ECO:0000313" key="5">
    <source>
        <dbReference type="EMBL" id="MDV6307631.1"/>
    </source>
</evidence>
<dbReference type="GO" id="GO:0003677">
    <property type="term" value="F:DNA binding"/>
    <property type="evidence" value="ECO:0007669"/>
    <property type="project" value="UniProtKB-KW"/>
</dbReference>
<name>A0AAE4UAW9_9ACTN</name>
<evidence type="ECO:0000313" key="7">
    <source>
        <dbReference type="Proteomes" id="UP001185779"/>
    </source>
</evidence>
<keyword evidence="3" id="KW-0238">DNA-binding</keyword>
<comment type="caution">
    <text evidence="6">The sequence shown here is derived from an EMBL/GenBank/DDBJ whole genome shotgun (WGS) entry which is preliminary data.</text>
</comment>
<dbReference type="Pfam" id="PF03965">
    <property type="entry name" value="Penicillinase_R"/>
    <property type="match status" value="1"/>
</dbReference>
<dbReference type="Proteomes" id="UP001185779">
    <property type="component" value="Unassembled WGS sequence"/>
</dbReference>
<protein>
    <submittedName>
        <fullName evidence="6">BlaI/MecI/CopY family transcriptional regulator</fullName>
    </submittedName>
</protein>
<evidence type="ECO:0000313" key="6">
    <source>
        <dbReference type="EMBL" id="MDV6312587.1"/>
    </source>
</evidence>
<dbReference type="Gene3D" id="1.10.10.10">
    <property type="entry name" value="Winged helix-like DNA-binding domain superfamily/Winged helix DNA-binding domain"/>
    <property type="match status" value="1"/>
</dbReference>
<proteinExistence type="inferred from homology"/>
<dbReference type="SUPFAM" id="SSF46785">
    <property type="entry name" value="Winged helix' DNA-binding domain"/>
    <property type="match status" value="1"/>
</dbReference>
<dbReference type="AlphaFoldDB" id="A0AAE4UAW9"/>